<feature type="compositionally biased region" description="Acidic residues" evidence="1">
    <location>
        <begin position="136"/>
        <end position="159"/>
    </location>
</feature>
<evidence type="ECO:0000313" key="2">
    <source>
        <dbReference type="EMBL" id="KFG56214.1"/>
    </source>
</evidence>
<feature type="compositionally biased region" description="Basic and acidic residues" evidence="1">
    <location>
        <begin position="183"/>
        <end position="200"/>
    </location>
</feature>
<name>A0A086LHU6_TOXGO</name>
<reference evidence="2 3" key="1">
    <citation type="submission" date="2014-07" db="EMBL/GenBank/DDBJ databases">
        <authorList>
            <person name="Sibley D."/>
            <person name="Venepally P."/>
            <person name="Karamycheva S."/>
            <person name="Hadjithomas M."/>
            <person name="Khan A."/>
            <person name="Brunk B."/>
            <person name="Roos D."/>
            <person name="Caler E."/>
            <person name="Lorenzi H."/>
        </authorList>
    </citation>
    <scope>NUCLEOTIDE SEQUENCE [LARGE SCALE GENOMIC DNA]</scope>
    <source>
        <strain evidence="2 3">FOU</strain>
    </source>
</reference>
<dbReference type="AlphaFoldDB" id="A0A086LHU6"/>
<protein>
    <submittedName>
        <fullName evidence="2">Uncharacterized protein</fullName>
    </submittedName>
</protein>
<evidence type="ECO:0000256" key="1">
    <source>
        <dbReference type="SAM" id="MobiDB-lite"/>
    </source>
</evidence>
<comment type="caution">
    <text evidence="2">The sequence shown here is derived from an EMBL/GenBank/DDBJ whole genome shotgun (WGS) entry which is preliminary data.</text>
</comment>
<proteinExistence type="predicted"/>
<gene>
    <name evidence="2" type="ORF">TGFOU_402550</name>
</gene>
<feature type="region of interest" description="Disordered" evidence="1">
    <location>
        <begin position="30"/>
        <end position="200"/>
    </location>
</feature>
<dbReference type="Proteomes" id="UP000028838">
    <property type="component" value="Unassembled WGS sequence"/>
</dbReference>
<accession>A0A086LHU6</accession>
<dbReference type="VEuPathDB" id="ToxoDB:TGFOU_402550"/>
<feature type="compositionally biased region" description="Basic and acidic residues" evidence="1">
    <location>
        <begin position="95"/>
        <end position="135"/>
    </location>
</feature>
<feature type="compositionally biased region" description="Basic and acidic residues" evidence="1">
    <location>
        <begin position="32"/>
        <end position="78"/>
    </location>
</feature>
<organism evidence="2 3">
    <name type="scientific">Toxoplasma gondii FOU</name>
    <dbReference type="NCBI Taxonomy" id="943167"/>
    <lineage>
        <taxon>Eukaryota</taxon>
        <taxon>Sar</taxon>
        <taxon>Alveolata</taxon>
        <taxon>Apicomplexa</taxon>
        <taxon>Conoidasida</taxon>
        <taxon>Coccidia</taxon>
        <taxon>Eucoccidiorida</taxon>
        <taxon>Eimeriorina</taxon>
        <taxon>Sarcocystidae</taxon>
        <taxon>Toxoplasma</taxon>
    </lineage>
</organism>
<evidence type="ECO:0000313" key="3">
    <source>
        <dbReference type="Proteomes" id="UP000028838"/>
    </source>
</evidence>
<dbReference type="EMBL" id="AEYH02000075">
    <property type="protein sequence ID" value="KFG56214.1"/>
    <property type="molecule type" value="Genomic_DNA"/>
</dbReference>
<sequence length="200" mass="22430">MRSVLKFFERVSSWLFSSSNCAPRCEANAAHPAREKTAEPLHERGEEAPDDCRTELEKRGGEKEQTEGRGLKCVEVQRRGSLQLAEGVASQVAGRSRDVKNGRGAERPPSAYEERETQPAPREGESEQFLERPENEESEENEENEESEENEEIEESEEIEDRRGDENASEATGASRHPATCEAGRRPTPDTTARDIIESE</sequence>